<dbReference type="Gene3D" id="2.60.40.10">
    <property type="entry name" value="Immunoglobulins"/>
    <property type="match status" value="1"/>
</dbReference>
<feature type="domain" description="Copper amine oxidase-like N-terminal" evidence="2">
    <location>
        <begin position="57"/>
        <end position="155"/>
    </location>
</feature>
<dbReference type="InterPro" id="IPR013783">
    <property type="entry name" value="Ig-like_fold"/>
</dbReference>
<evidence type="ECO:0000259" key="2">
    <source>
        <dbReference type="Pfam" id="PF07833"/>
    </source>
</evidence>
<dbReference type="InterPro" id="IPR012854">
    <property type="entry name" value="Cu_amine_oxidase-like_N"/>
</dbReference>
<evidence type="ECO:0000256" key="1">
    <source>
        <dbReference type="SAM" id="SignalP"/>
    </source>
</evidence>
<organism evidence="3 4">
    <name type="scientific">Cohnella fermenti</name>
    <dbReference type="NCBI Taxonomy" id="2565925"/>
    <lineage>
        <taxon>Bacteria</taxon>
        <taxon>Bacillati</taxon>
        <taxon>Bacillota</taxon>
        <taxon>Bacilli</taxon>
        <taxon>Bacillales</taxon>
        <taxon>Paenibacillaceae</taxon>
        <taxon>Cohnella</taxon>
    </lineage>
</organism>
<dbReference type="Gene3D" id="3.30.457.10">
    <property type="entry name" value="Copper amine oxidase-like, N-terminal domain"/>
    <property type="match status" value="1"/>
</dbReference>
<dbReference type="Proteomes" id="UP000310636">
    <property type="component" value="Unassembled WGS sequence"/>
</dbReference>
<feature type="chain" id="PRO_5020584233" evidence="1">
    <location>
        <begin position="39"/>
        <end position="659"/>
    </location>
</feature>
<gene>
    <name evidence="3" type="ORF">E6C55_20765</name>
</gene>
<feature type="signal peptide" evidence="1">
    <location>
        <begin position="1"/>
        <end position="38"/>
    </location>
</feature>
<reference evidence="3 4" key="1">
    <citation type="submission" date="2019-04" db="EMBL/GenBank/DDBJ databases">
        <title>Cohnella sp. nov. isolated from preserved vegetables.</title>
        <authorList>
            <person name="Lin S.-Y."/>
            <person name="Hung M.-H."/>
            <person name="Young C.-C."/>
        </authorList>
    </citation>
    <scope>NUCLEOTIDE SEQUENCE [LARGE SCALE GENOMIC DNA]</scope>
    <source>
        <strain evidence="3 4">CC-MHH1044</strain>
    </source>
</reference>
<dbReference type="SUPFAM" id="SSF55383">
    <property type="entry name" value="Copper amine oxidase, domain N"/>
    <property type="match status" value="1"/>
</dbReference>
<sequence length="659" mass="72500">MTSKHTIRGDYAMKKWLSALLLLSLVFGSIPFASSVSAAPGNNALVLYVDKAKVTHNGVDYSSVQPTTAVKGISYAPLSMLVARYGYSISFNSATKESIVQGNNIEMRWKLNTSSYTLNGVTTPFTGTAYVLKGSLMVPVRAWATATGSTVASSQGLITLKWSAFKEPTAEFAVDQSEIYATQTNVTYTSKSENAEFITEEQWSGNEPVFNEAGTYTITRTVKDTNGEWSEPYSVTITVLPPNQEPVASFTTDKTVYRIGERITYTDLSTDDENAIADRVWSTNKKDVYFTSGQQTINLRVVDKHGLYSEVSQTITISTEVLYTEEQYNQKYTLPGEIYQTDGLAVLKYSLIPYTFTSSNRKLLASNSPENLTKPGLLYRDTVSGDFRLFLYHQNLGADKLKIYLAATNKSSQIASVSLGAAGQAGPDTFGLWTGKLASERYLDSNVTGKTTLTTLQPGETKLIMPELGTKALKTNDVFSAYADLYSSENVQFTLFAVKETDTDPLATMKTFGNLPRDTKHIRGTFDGADRTIQVSSVLGSEPQRILFGDHVNDPSLDGRDMLNGVYENNWGNFGVVYKMTVRVKPNTLIAANARGGVWSGVFKINDIPVMVSNKSLLQLQSDVCVLYRTGNYEEIVELSFMTALGSNLPMNVLFIPMK</sequence>
<name>A0A4S4BPI0_9BACL</name>
<dbReference type="InterPro" id="IPR035986">
    <property type="entry name" value="PKD_dom_sf"/>
</dbReference>
<comment type="caution">
    <text evidence="3">The sequence shown here is derived from an EMBL/GenBank/DDBJ whole genome shotgun (WGS) entry which is preliminary data.</text>
</comment>
<dbReference type="InterPro" id="IPR036582">
    <property type="entry name" value="Mao_N_sf"/>
</dbReference>
<dbReference type="EMBL" id="SSOB01000028">
    <property type="protein sequence ID" value="THF75934.1"/>
    <property type="molecule type" value="Genomic_DNA"/>
</dbReference>
<keyword evidence="4" id="KW-1185">Reference proteome</keyword>
<keyword evidence="1" id="KW-0732">Signal</keyword>
<proteinExistence type="predicted"/>
<evidence type="ECO:0000313" key="4">
    <source>
        <dbReference type="Proteomes" id="UP000310636"/>
    </source>
</evidence>
<dbReference type="Pfam" id="PF07833">
    <property type="entry name" value="Cu_amine_oxidN1"/>
    <property type="match status" value="1"/>
</dbReference>
<evidence type="ECO:0000313" key="3">
    <source>
        <dbReference type="EMBL" id="THF75934.1"/>
    </source>
</evidence>
<dbReference type="AlphaFoldDB" id="A0A4S4BPI0"/>
<dbReference type="OrthoDB" id="25008at2"/>
<protein>
    <submittedName>
        <fullName evidence="3">Copper amine oxidase N-terminal domain-containing protein</fullName>
    </submittedName>
</protein>
<dbReference type="SUPFAM" id="SSF49299">
    <property type="entry name" value="PKD domain"/>
    <property type="match status" value="2"/>
</dbReference>
<accession>A0A4S4BPI0</accession>